<sequence length="68" mass="7531">MVVEASRRSHLYGFLATTPNTIVEPIDPNAMPVMLTTDEERDAESNALQWPLPDAALKIAPRGPDKRD</sequence>
<comment type="caution">
    <text evidence="1">The sequence shown here is derived from an EMBL/GenBank/DDBJ whole genome shotgun (WGS) entry which is preliminary data.</text>
</comment>
<dbReference type="InterPro" id="IPR036590">
    <property type="entry name" value="SRAP-like"/>
</dbReference>
<organism evidence="1 2">
    <name type="scientific">Bradyrhizobium jicamae</name>
    <dbReference type="NCBI Taxonomy" id="280332"/>
    <lineage>
        <taxon>Bacteria</taxon>
        <taxon>Pseudomonadati</taxon>
        <taxon>Pseudomonadota</taxon>
        <taxon>Alphaproteobacteria</taxon>
        <taxon>Hyphomicrobiales</taxon>
        <taxon>Nitrobacteraceae</taxon>
        <taxon>Bradyrhizobium</taxon>
    </lineage>
</organism>
<protein>
    <submittedName>
        <fullName evidence="1">Uncharacterized protein</fullName>
    </submittedName>
</protein>
<dbReference type="EMBL" id="JAFCJH010000071">
    <property type="protein sequence ID" value="MBR0801125.1"/>
    <property type="molecule type" value="Genomic_DNA"/>
</dbReference>
<proteinExistence type="predicted"/>
<dbReference type="SUPFAM" id="SSF143081">
    <property type="entry name" value="BB1717-like"/>
    <property type="match status" value="1"/>
</dbReference>
<reference evidence="2" key="1">
    <citation type="journal article" date="2021" name="ISME J.">
        <title>Evolutionary origin and ecological implication of a unique nif island in free-living Bradyrhizobium lineages.</title>
        <authorList>
            <person name="Tao J."/>
        </authorList>
    </citation>
    <scope>NUCLEOTIDE SEQUENCE [LARGE SCALE GENOMIC DNA]</scope>
    <source>
        <strain evidence="2">SZCCT0434</strain>
    </source>
</reference>
<gene>
    <name evidence="1" type="ORF">JQ615_37780</name>
</gene>
<dbReference type="Proteomes" id="UP001315278">
    <property type="component" value="Unassembled WGS sequence"/>
</dbReference>
<accession>A0ABS5FWB7</accession>
<evidence type="ECO:0000313" key="1">
    <source>
        <dbReference type="EMBL" id="MBR0801125.1"/>
    </source>
</evidence>
<evidence type="ECO:0000313" key="2">
    <source>
        <dbReference type="Proteomes" id="UP001315278"/>
    </source>
</evidence>
<keyword evidence="2" id="KW-1185">Reference proteome</keyword>
<name>A0ABS5FWB7_9BRAD</name>